<accession>A0A1K1LCN4</accession>
<dbReference type="Gene3D" id="3.40.50.12780">
    <property type="entry name" value="N-terminal domain of ligase-like"/>
    <property type="match status" value="1"/>
</dbReference>
<dbReference type="FunFam" id="3.40.50.12780:FF:000016">
    <property type="entry name" value="Phenylacetate-coenzyme A ligase"/>
    <property type="match status" value="1"/>
</dbReference>
<evidence type="ECO:0000256" key="9">
    <source>
        <dbReference type="ARBA" id="ARBA00068695"/>
    </source>
</evidence>
<dbReference type="InterPro" id="IPR045851">
    <property type="entry name" value="AMP-bd_C_sf"/>
</dbReference>
<evidence type="ECO:0000256" key="11">
    <source>
        <dbReference type="PIRNR" id="PIRNR006444"/>
    </source>
</evidence>
<comment type="catalytic activity">
    <reaction evidence="11">
        <text>2-phenylacetate + ATP + CoA = phenylacetyl-CoA + AMP + diphosphate</text>
        <dbReference type="Rhea" id="RHEA:20956"/>
        <dbReference type="ChEBI" id="CHEBI:18401"/>
        <dbReference type="ChEBI" id="CHEBI:30616"/>
        <dbReference type="ChEBI" id="CHEBI:33019"/>
        <dbReference type="ChEBI" id="CHEBI:57287"/>
        <dbReference type="ChEBI" id="CHEBI:57390"/>
        <dbReference type="ChEBI" id="CHEBI:456215"/>
        <dbReference type="EC" id="6.2.1.30"/>
    </reaction>
</comment>
<evidence type="ECO:0000259" key="12">
    <source>
        <dbReference type="Pfam" id="PF00501"/>
    </source>
</evidence>
<dbReference type="AlphaFoldDB" id="A0A1K1LCN4"/>
<dbReference type="KEGG" id="dpg:DESPIGER_0559"/>
<keyword evidence="4 11" id="KW-0436">Ligase</keyword>
<dbReference type="GO" id="GO:0010124">
    <property type="term" value="P:phenylacetate catabolic process"/>
    <property type="evidence" value="ECO:0007669"/>
    <property type="project" value="UniProtKB-UniRule"/>
</dbReference>
<evidence type="ECO:0000256" key="10">
    <source>
        <dbReference type="ARBA" id="ARBA00075111"/>
    </source>
</evidence>
<evidence type="ECO:0000256" key="8">
    <source>
        <dbReference type="ARBA" id="ARBA00066629"/>
    </source>
</evidence>
<evidence type="ECO:0000256" key="4">
    <source>
        <dbReference type="ARBA" id="ARBA00022598"/>
    </source>
</evidence>
<dbReference type="Pfam" id="PF00501">
    <property type="entry name" value="AMP-binding"/>
    <property type="match status" value="1"/>
</dbReference>
<dbReference type="PIRSF" id="PIRSF006444">
    <property type="entry name" value="PaaK"/>
    <property type="match status" value="1"/>
</dbReference>
<comment type="pathway">
    <text evidence="6 11">Aromatic compound metabolism; phenylacetate degradation.</text>
</comment>
<keyword evidence="5 11" id="KW-0547">Nucleotide-binding</keyword>
<dbReference type="InterPro" id="IPR000873">
    <property type="entry name" value="AMP-dep_synth/lig_dom"/>
</dbReference>
<dbReference type="Gene3D" id="3.30.300.30">
    <property type="match status" value="1"/>
</dbReference>
<reference evidence="15" key="1">
    <citation type="submission" date="2016-10" db="EMBL/GenBank/DDBJ databases">
        <authorList>
            <person name="Wegmann U."/>
        </authorList>
    </citation>
    <scope>NUCLEOTIDE SEQUENCE [LARGE SCALE GENOMIC DNA]</scope>
</reference>
<proteinExistence type="inferred from homology"/>
<keyword evidence="15" id="KW-1185">Reference proteome</keyword>
<feature type="domain" description="AMP-dependent ligase C-terminal" evidence="13">
    <location>
        <begin position="342"/>
        <end position="438"/>
    </location>
</feature>
<dbReference type="InterPro" id="IPR051414">
    <property type="entry name" value="Adenylate-forming_Reductase"/>
</dbReference>
<evidence type="ECO:0000256" key="6">
    <source>
        <dbReference type="ARBA" id="ARBA00060591"/>
    </source>
</evidence>
<dbReference type="GO" id="GO:0000166">
    <property type="term" value="F:nucleotide binding"/>
    <property type="evidence" value="ECO:0007669"/>
    <property type="project" value="UniProtKB-KW"/>
</dbReference>
<dbReference type="Pfam" id="PF14535">
    <property type="entry name" value="AMP-binding_C_2"/>
    <property type="match status" value="1"/>
</dbReference>
<organism evidence="14 15">
    <name type="scientific">Desulfovibrio piger</name>
    <dbReference type="NCBI Taxonomy" id="901"/>
    <lineage>
        <taxon>Bacteria</taxon>
        <taxon>Pseudomonadati</taxon>
        <taxon>Thermodesulfobacteriota</taxon>
        <taxon>Desulfovibrionia</taxon>
        <taxon>Desulfovibrionales</taxon>
        <taxon>Desulfovibrionaceae</taxon>
        <taxon>Desulfovibrio</taxon>
    </lineage>
</organism>
<dbReference type="PANTHER" id="PTHR43439">
    <property type="entry name" value="PHENYLACETATE-COENZYME A LIGASE"/>
    <property type="match status" value="1"/>
</dbReference>
<evidence type="ECO:0000256" key="2">
    <source>
        <dbReference type="ARBA" id="ARBA00022450"/>
    </source>
</evidence>
<dbReference type="EMBL" id="LT630450">
    <property type="protein sequence ID" value="SFV72445.1"/>
    <property type="molecule type" value="Genomic_DNA"/>
</dbReference>
<evidence type="ECO:0000256" key="3">
    <source>
        <dbReference type="ARBA" id="ARBA00022553"/>
    </source>
</evidence>
<dbReference type="CDD" id="cd05913">
    <property type="entry name" value="PaaK"/>
    <property type="match status" value="1"/>
</dbReference>
<dbReference type="Proteomes" id="UP000186323">
    <property type="component" value="Chromosome I"/>
</dbReference>
<comment type="similarity">
    <text evidence="7 11">Belongs to the phenylacetyl-CoA ligase family.</text>
</comment>
<dbReference type="InterPro" id="IPR028154">
    <property type="entry name" value="AMP-dep_Lig_C"/>
</dbReference>
<dbReference type="InterPro" id="IPR042099">
    <property type="entry name" value="ANL_N_sf"/>
</dbReference>
<evidence type="ECO:0000256" key="1">
    <source>
        <dbReference type="ARBA" id="ARBA00011245"/>
    </source>
</evidence>
<protein>
    <recommendedName>
        <fullName evidence="9 11">Phenylacetate-coenzyme A ligase</fullName>
        <ecNumber evidence="8 11">6.2.1.30</ecNumber>
    </recommendedName>
    <alternativeName>
        <fullName evidence="10 11">Phenylacetyl-CoA ligase</fullName>
    </alternativeName>
</protein>
<keyword evidence="3" id="KW-0597">Phosphoprotein</keyword>
<comment type="function">
    <text evidence="11">Catalyzes the activation of phenylacetic acid (PA) to phenylacetyl-CoA (PA-CoA).</text>
</comment>
<name>A0A1K1LCN4_9BACT</name>
<sequence length="441" mass="50275">MDKQQQGFDMEVFDTAELWSRDQIEHTQLTRLRATVAHVRKSEFYRRRLDEAGVTPGSITSLDDIRRIPFTTKQDLRDQYPTGLLCVPRSEIVRMHCSSGTTGSPVAICHTQNDINCWADLMARCLYMVGVRRDDVFQNMSGYGLFTGGLGIHFGAERLGCMTIPAGPGNSRRQIKLAKDFRTTVAHILPSYALILGEHLRNMGEDPRDFPLRIAVVGAEPYTVEFRRRIEELFDMKAYNSYGLSEMNGPGVAFECQNQNGLHVWEDAYLPEIVDPRTGEPVPDGEIGELVMTCLCRQGMPILRYRTRDLTRFLPGECSCGRHHRRIDRILGRADDMFIIKGVNVYPMQIEQVIMTFPEVGQNYCILLENDGIGDVMRVQVEIRDEYFVEDMRCLQGLQKTIAQRLRDEILVTPRVELVQSNSLPSSEGKAVRVYDTRVKK</sequence>
<dbReference type="GO" id="GO:0047475">
    <property type="term" value="F:phenylacetate-CoA ligase activity"/>
    <property type="evidence" value="ECO:0007669"/>
    <property type="project" value="UniProtKB-EC"/>
</dbReference>
<gene>
    <name evidence="14" type="ORF">DESPIGER_0559</name>
</gene>
<dbReference type="EC" id="6.2.1.30" evidence="8 11"/>
<keyword evidence="2" id="KW-0596">Phosphopantetheine</keyword>
<evidence type="ECO:0000313" key="15">
    <source>
        <dbReference type="Proteomes" id="UP000186323"/>
    </source>
</evidence>
<dbReference type="UniPathway" id="UPA00930"/>
<evidence type="ECO:0000259" key="13">
    <source>
        <dbReference type="Pfam" id="PF14535"/>
    </source>
</evidence>
<feature type="domain" description="AMP-dependent synthetase/ligase" evidence="12">
    <location>
        <begin position="91"/>
        <end position="292"/>
    </location>
</feature>
<comment type="subunit">
    <text evidence="1">Monomer.</text>
</comment>
<evidence type="ECO:0000313" key="14">
    <source>
        <dbReference type="EMBL" id="SFV72445.1"/>
    </source>
</evidence>
<evidence type="ECO:0000256" key="7">
    <source>
        <dbReference type="ARBA" id="ARBA00061566"/>
    </source>
</evidence>
<dbReference type="SUPFAM" id="SSF56801">
    <property type="entry name" value="Acetyl-CoA synthetase-like"/>
    <property type="match status" value="1"/>
</dbReference>
<evidence type="ECO:0000256" key="5">
    <source>
        <dbReference type="ARBA" id="ARBA00022741"/>
    </source>
</evidence>
<dbReference type="PANTHER" id="PTHR43439:SF2">
    <property type="entry name" value="ENZYME, PUTATIVE (JCVI)-RELATED"/>
    <property type="match status" value="1"/>
</dbReference>
<dbReference type="InterPro" id="IPR011880">
    <property type="entry name" value="PA_CoA_ligase"/>
</dbReference>